<keyword evidence="3" id="KW-0813">Transport</keyword>
<comment type="caution">
    <text evidence="9">The sequence shown here is derived from an EMBL/GenBank/DDBJ whole genome shotgun (WGS) entry which is preliminary data.</text>
</comment>
<dbReference type="EMBL" id="LXWW01000046">
    <property type="protein sequence ID" value="OAO17084.1"/>
    <property type="molecule type" value="Genomic_DNA"/>
</dbReference>
<evidence type="ECO:0000256" key="5">
    <source>
        <dbReference type="ARBA" id="ARBA00022824"/>
    </source>
</evidence>
<dbReference type="GO" id="GO:0005460">
    <property type="term" value="F:UDP-glucose transmembrane transporter activity"/>
    <property type="evidence" value="ECO:0007669"/>
    <property type="project" value="TreeGrafter"/>
</dbReference>
<proteinExistence type="inferred from homology"/>
<dbReference type="PANTHER" id="PTHR10778:SF10">
    <property type="entry name" value="SOLUTE CARRIER FAMILY 35 MEMBER B1"/>
    <property type="match status" value="1"/>
</dbReference>
<dbReference type="STRING" id="478820.A0A196SMG5"/>
<feature type="transmembrane region" description="Helical" evidence="8">
    <location>
        <begin position="46"/>
        <end position="66"/>
    </location>
</feature>
<name>A0A196SMG5_BLAHN</name>
<feature type="transmembrane region" description="Helical" evidence="8">
    <location>
        <begin position="295"/>
        <end position="315"/>
    </location>
</feature>
<organism evidence="9 10">
    <name type="scientific">Blastocystis sp. subtype 1 (strain ATCC 50177 / NandII)</name>
    <dbReference type="NCBI Taxonomy" id="478820"/>
    <lineage>
        <taxon>Eukaryota</taxon>
        <taxon>Sar</taxon>
        <taxon>Stramenopiles</taxon>
        <taxon>Bigyra</taxon>
        <taxon>Opalozoa</taxon>
        <taxon>Opalinata</taxon>
        <taxon>Blastocystidae</taxon>
        <taxon>Blastocystis</taxon>
    </lineage>
</organism>
<evidence type="ECO:0000313" key="9">
    <source>
        <dbReference type="EMBL" id="OAO17084.1"/>
    </source>
</evidence>
<feature type="transmembrane region" description="Helical" evidence="8">
    <location>
        <begin position="196"/>
        <end position="212"/>
    </location>
</feature>
<sequence length="375" mass="42436">MDVQYYKRLFISISGIYSVYLTFGLIQEKIYRYVSEDGSRFQYTSVLLFIQCLINFTIAVCCQSVLGKDNKQFNLNLPKKDLVGRAVVYCIKDKNEQCTIVDVDQKSGTVVLSFNMFGSDSYKKSIRDVENLHFQRDTLSDYWIYGVCYTLAMIFSNNALKHVSYPTQVLAKSCKMIPVLLAGTLFGTRKYTVKKYISVLIITVGIILFQLMNDHKKVSTQANSNLGLVLLVLSLCMDGVCGMQQDVVVPRFKPSSLRLQEMLNVYGVLVSFVASLFLQELKPGLTFLLKNRVCLGYAVLFGVCSSVGQMFILYTVRHFPPLVLSTITTTRKFFSILLSVLFMGNEINAWQWCGVVLVFFGISFDKLGKSKTKTN</sequence>
<comment type="similarity">
    <text evidence="2">Belongs to the nucleotide-sugar transporter family. SLC35B subfamily.</text>
</comment>
<feature type="transmembrane region" description="Helical" evidence="8">
    <location>
        <begin position="349"/>
        <end position="367"/>
    </location>
</feature>
<protein>
    <submittedName>
        <fullName evidence="9">Drug/Metabolite Transporter (DMT) Superfamily</fullName>
    </submittedName>
</protein>
<evidence type="ECO:0000256" key="1">
    <source>
        <dbReference type="ARBA" id="ARBA00004477"/>
    </source>
</evidence>
<evidence type="ECO:0000256" key="6">
    <source>
        <dbReference type="ARBA" id="ARBA00022989"/>
    </source>
</evidence>
<feature type="transmembrane region" description="Helical" evidence="8">
    <location>
        <begin position="6"/>
        <end position="26"/>
    </location>
</feature>
<keyword evidence="5" id="KW-0256">Endoplasmic reticulum</keyword>
<dbReference type="Proteomes" id="UP000078348">
    <property type="component" value="Unassembled WGS sequence"/>
</dbReference>
<dbReference type="GO" id="GO:0005789">
    <property type="term" value="C:endoplasmic reticulum membrane"/>
    <property type="evidence" value="ECO:0007669"/>
    <property type="project" value="UniProtKB-SubCell"/>
</dbReference>
<dbReference type="OrthoDB" id="1601at2759"/>
<keyword evidence="4 8" id="KW-0812">Transmembrane</keyword>
<dbReference type="AlphaFoldDB" id="A0A196SMG5"/>
<dbReference type="InterPro" id="IPR037185">
    <property type="entry name" value="EmrE-like"/>
</dbReference>
<dbReference type="GO" id="GO:0005459">
    <property type="term" value="F:UDP-galactose transmembrane transporter activity"/>
    <property type="evidence" value="ECO:0007669"/>
    <property type="project" value="TreeGrafter"/>
</dbReference>
<comment type="subcellular location">
    <subcellularLocation>
        <location evidence="1">Endoplasmic reticulum membrane</location>
        <topology evidence="1">Multi-pass membrane protein</topology>
    </subcellularLocation>
</comment>
<dbReference type="SUPFAM" id="SSF103481">
    <property type="entry name" value="Multidrug resistance efflux transporter EmrE"/>
    <property type="match status" value="2"/>
</dbReference>
<evidence type="ECO:0000256" key="3">
    <source>
        <dbReference type="ARBA" id="ARBA00022448"/>
    </source>
</evidence>
<dbReference type="Pfam" id="PF08449">
    <property type="entry name" value="UAA"/>
    <property type="match status" value="1"/>
</dbReference>
<accession>A0A196SMG5</accession>
<gene>
    <name evidence="9" type="ORF">AV274_1180</name>
</gene>
<evidence type="ECO:0000256" key="4">
    <source>
        <dbReference type="ARBA" id="ARBA00022692"/>
    </source>
</evidence>
<dbReference type="PANTHER" id="PTHR10778">
    <property type="entry name" value="SOLUTE CARRIER FAMILY 35 MEMBER B"/>
    <property type="match status" value="1"/>
</dbReference>
<keyword evidence="6 8" id="KW-1133">Transmembrane helix</keyword>
<evidence type="ECO:0000313" key="10">
    <source>
        <dbReference type="Proteomes" id="UP000078348"/>
    </source>
</evidence>
<dbReference type="GO" id="GO:0000139">
    <property type="term" value="C:Golgi membrane"/>
    <property type="evidence" value="ECO:0007669"/>
    <property type="project" value="TreeGrafter"/>
</dbReference>
<evidence type="ECO:0000256" key="2">
    <source>
        <dbReference type="ARBA" id="ARBA00010694"/>
    </source>
</evidence>
<reference evidence="9" key="1">
    <citation type="submission" date="2016-05" db="EMBL/GenBank/DDBJ databases">
        <title>Nuclear genome of Blastocystis sp. subtype 1 NandII.</title>
        <authorList>
            <person name="Gentekaki E."/>
            <person name="Curtis B."/>
            <person name="Stairs C."/>
            <person name="Eme L."/>
            <person name="Herman E."/>
            <person name="Klimes V."/>
            <person name="Arias M.C."/>
            <person name="Elias M."/>
            <person name="Hilliou F."/>
            <person name="Klute M."/>
            <person name="Malik S.-B."/>
            <person name="Pightling A."/>
            <person name="Rachubinski R."/>
            <person name="Salas D."/>
            <person name="Schlacht A."/>
            <person name="Suga H."/>
            <person name="Archibald J."/>
            <person name="Ball S.G."/>
            <person name="Clark G."/>
            <person name="Dacks J."/>
            <person name="Van Der Giezen M."/>
            <person name="Tsaousis A."/>
            <person name="Roger A."/>
        </authorList>
    </citation>
    <scope>NUCLEOTIDE SEQUENCE [LARGE SCALE GENOMIC DNA]</scope>
    <source>
        <strain evidence="9">NandII</strain>
    </source>
</reference>
<keyword evidence="7 8" id="KW-0472">Membrane</keyword>
<dbReference type="InterPro" id="IPR013657">
    <property type="entry name" value="SCL35B1-4/HUT1"/>
</dbReference>
<evidence type="ECO:0000256" key="8">
    <source>
        <dbReference type="SAM" id="Phobius"/>
    </source>
</evidence>
<dbReference type="Gene3D" id="1.10.3730.20">
    <property type="match status" value="1"/>
</dbReference>
<feature type="transmembrane region" description="Helical" evidence="8">
    <location>
        <begin position="262"/>
        <end position="279"/>
    </location>
</feature>
<keyword evidence="10" id="KW-1185">Reference proteome</keyword>
<evidence type="ECO:0000256" key="7">
    <source>
        <dbReference type="ARBA" id="ARBA00023136"/>
    </source>
</evidence>